<organism evidence="2 3">
    <name type="scientific">Cryomorpha ignava</name>
    <dbReference type="NCBI Taxonomy" id="101383"/>
    <lineage>
        <taxon>Bacteria</taxon>
        <taxon>Pseudomonadati</taxon>
        <taxon>Bacteroidota</taxon>
        <taxon>Flavobacteriia</taxon>
        <taxon>Flavobacteriales</taxon>
        <taxon>Cryomorphaceae</taxon>
        <taxon>Cryomorpha</taxon>
    </lineage>
</organism>
<evidence type="ECO:0008006" key="4">
    <source>
        <dbReference type="Google" id="ProtNLM"/>
    </source>
</evidence>
<dbReference type="Proteomes" id="UP000486602">
    <property type="component" value="Unassembled WGS sequence"/>
</dbReference>
<feature type="transmembrane region" description="Helical" evidence="1">
    <location>
        <begin position="9"/>
        <end position="30"/>
    </location>
</feature>
<dbReference type="RefSeq" id="WP_163286351.1">
    <property type="nucleotide sequence ID" value="NZ_JAAGVY010000037.1"/>
</dbReference>
<evidence type="ECO:0000313" key="2">
    <source>
        <dbReference type="EMBL" id="NEN24958.1"/>
    </source>
</evidence>
<proteinExistence type="predicted"/>
<feature type="transmembrane region" description="Helical" evidence="1">
    <location>
        <begin position="36"/>
        <end position="56"/>
    </location>
</feature>
<reference evidence="2 3" key="1">
    <citation type="submission" date="2020-02" db="EMBL/GenBank/DDBJ databases">
        <title>Out from the shadows clarifying the taxonomy of the family Cryomorphaceae and related taxa by utilizing the GTDB taxonomic framework.</title>
        <authorList>
            <person name="Bowman J.P."/>
        </authorList>
    </citation>
    <scope>NUCLEOTIDE SEQUENCE [LARGE SCALE GENOMIC DNA]</scope>
    <source>
        <strain evidence="2 3">QSSC 1-22</strain>
    </source>
</reference>
<sequence>MAQYKEFQFAWWIFILIPIWFTVAIPYFSLDSGMTLNTFLIASAIFIVVGLLFFGMKTYVDDTKIRIAFGIGLIRKTIHLNNVKAVETVRNKWYYGWGIRLIPNGWLYNISGLDGVEIKRKDSVSVIRVGSKQADVLRKAIFEGISRN</sequence>
<keyword evidence="1" id="KW-1133">Transmembrane helix</keyword>
<protein>
    <recommendedName>
        <fullName evidence="4">PH domain-containing protein</fullName>
    </recommendedName>
</protein>
<evidence type="ECO:0000313" key="3">
    <source>
        <dbReference type="Proteomes" id="UP000486602"/>
    </source>
</evidence>
<keyword evidence="3" id="KW-1185">Reference proteome</keyword>
<name>A0A7K3WTT1_9FLAO</name>
<keyword evidence="1" id="KW-0812">Transmembrane</keyword>
<dbReference type="EMBL" id="JAAGVY010000037">
    <property type="protein sequence ID" value="NEN24958.1"/>
    <property type="molecule type" value="Genomic_DNA"/>
</dbReference>
<keyword evidence="1" id="KW-0472">Membrane</keyword>
<evidence type="ECO:0000256" key="1">
    <source>
        <dbReference type="SAM" id="Phobius"/>
    </source>
</evidence>
<dbReference type="AlphaFoldDB" id="A0A7K3WTT1"/>
<comment type="caution">
    <text evidence="2">The sequence shown here is derived from an EMBL/GenBank/DDBJ whole genome shotgun (WGS) entry which is preliminary data.</text>
</comment>
<gene>
    <name evidence="2" type="ORF">G3O08_15765</name>
</gene>
<accession>A0A7K3WTT1</accession>